<keyword evidence="1 5" id="KW-0963">Cytoplasm</keyword>
<evidence type="ECO:0000256" key="1">
    <source>
        <dbReference type="ARBA" id="ARBA00022490"/>
    </source>
</evidence>
<dbReference type="GO" id="GO:0016787">
    <property type="term" value="F:hydrolase activity"/>
    <property type="evidence" value="ECO:0007669"/>
    <property type="project" value="UniProtKB-KW"/>
</dbReference>
<dbReference type="HAMAP" id="MF_00651">
    <property type="entry name" value="Nuclease_YqgF"/>
    <property type="match status" value="1"/>
</dbReference>
<evidence type="ECO:0000313" key="8">
    <source>
        <dbReference type="Proteomes" id="UP000741863"/>
    </source>
</evidence>
<dbReference type="InterPro" id="IPR005227">
    <property type="entry name" value="YqgF"/>
</dbReference>
<dbReference type="Gene3D" id="3.30.420.140">
    <property type="entry name" value="YqgF/RNase H-like domain"/>
    <property type="match status" value="1"/>
</dbReference>
<accession>A0ABS2PFQ8</accession>
<dbReference type="Pfam" id="PF03652">
    <property type="entry name" value="RuvX"/>
    <property type="match status" value="1"/>
</dbReference>
<evidence type="ECO:0000313" key="7">
    <source>
        <dbReference type="EMBL" id="MBM7633895.1"/>
    </source>
</evidence>
<comment type="similarity">
    <text evidence="5">Belongs to the YqgF HJR family.</text>
</comment>
<comment type="caution">
    <text evidence="7">The sequence shown here is derived from an EMBL/GenBank/DDBJ whole genome shotgun (WGS) entry which is preliminary data.</text>
</comment>
<dbReference type="PANTHER" id="PTHR33317">
    <property type="entry name" value="POLYNUCLEOTIDYL TRANSFERASE, RIBONUCLEASE H-LIKE SUPERFAMILY PROTEIN"/>
    <property type="match status" value="1"/>
</dbReference>
<keyword evidence="4 5" id="KW-0378">Hydrolase</keyword>
<evidence type="ECO:0000259" key="6">
    <source>
        <dbReference type="SMART" id="SM00732"/>
    </source>
</evidence>
<proteinExistence type="inferred from homology"/>
<evidence type="ECO:0000256" key="5">
    <source>
        <dbReference type="HAMAP-Rule" id="MF_00651"/>
    </source>
</evidence>
<dbReference type="CDD" id="cd16964">
    <property type="entry name" value="YqgF"/>
    <property type="match status" value="1"/>
</dbReference>
<reference evidence="7 8" key="1">
    <citation type="submission" date="2021-01" db="EMBL/GenBank/DDBJ databases">
        <title>Genomic Encyclopedia of Type Strains, Phase IV (KMG-IV): sequencing the most valuable type-strain genomes for metagenomic binning, comparative biology and taxonomic classification.</title>
        <authorList>
            <person name="Goeker M."/>
        </authorList>
    </citation>
    <scope>NUCLEOTIDE SEQUENCE [LARGE SCALE GENOMIC DNA]</scope>
    <source>
        <strain evidence="7 8">DSM 25540</strain>
    </source>
</reference>
<comment type="function">
    <text evidence="5">Could be a nuclease involved in processing of the 5'-end of pre-16S rRNA.</text>
</comment>
<dbReference type="InterPro" id="IPR012337">
    <property type="entry name" value="RNaseH-like_sf"/>
</dbReference>
<dbReference type="RefSeq" id="WP_204698625.1">
    <property type="nucleotide sequence ID" value="NZ_JAFBEC010000008.1"/>
</dbReference>
<dbReference type="EMBL" id="JAFBEC010000008">
    <property type="protein sequence ID" value="MBM7633895.1"/>
    <property type="molecule type" value="Genomic_DNA"/>
</dbReference>
<dbReference type="InterPro" id="IPR006641">
    <property type="entry name" value="YqgF/RNaseH-like_dom"/>
</dbReference>
<evidence type="ECO:0000256" key="3">
    <source>
        <dbReference type="ARBA" id="ARBA00022722"/>
    </source>
</evidence>
<dbReference type="NCBIfam" id="TIGR00250">
    <property type="entry name" value="RNAse_H_YqgF"/>
    <property type="match status" value="1"/>
</dbReference>
<evidence type="ECO:0000256" key="4">
    <source>
        <dbReference type="ARBA" id="ARBA00022801"/>
    </source>
</evidence>
<dbReference type="EC" id="3.1.-.-" evidence="5"/>
<dbReference type="SMART" id="SM00732">
    <property type="entry name" value="YqgFc"/>
    <property type="match status" value="1"/>
</dbReference>
<dbReference type="Proteomes" id="UP000741863">
    <property type="component" value="Unassembled WGS sequence"/>
</dbReference>
<keyword evidence="3 5" id="KW-0540">Nuclease</keyword>
<dbReference type="SUPFAM" id="SSF53098">
    <property type="entry name" value="Ribonuclease H-like"/>
    <property type="match status" value="1"/>
</dbReference>
<gene>
    <name evidence="7" type="ORF">JOD17_002991</name>
</gene>
<keyword evidence="2 5" id="KW-0690">Ribosome biogenesis</keyword>
<protein>
    <recommendedName>
        <fullName evidence="5">Putative pre-16S rRNA nuclease</fullName>
        <ecNumber evidence="5">3.1.-.-</ecNumber>
    </recommendedName>
</protein>
<feature type="domain" description="YqgF/RNase H-like" evidence="6">
    <location>
        <begin position="1"/>
        <end position="101"/>
    </location>
</feature>
<comment type="subcellular location">
    <subcellularLocation>
        <location evidence="5">Cytoplasm</location>
    </subcellularLocation>
</comment>
<dbReference type="InterPro" id="IPR037027">
    <property type="entry name" value="YqgF/RNaseH-like_dom_sf"/>
</dbReference>
<dbReference type="PANTHER" id="PTHR33317:SF4">
    <property type="entry name" value="POLYNUCLEOTIDYL TRANSFERASE, RIBONUCLEASE H-LIKE SUPERFAMILY PROTEIN"/>
    <property type="match status" value="1"/>
</dbReference>
<name>A0ABS2PFQ8_9BACL</name>
<keyword evidence="8" id="KW-1185">Reference proteome</keyword>
<sequence>MRTMAFDIGDKRIGVAVSDLLGLTAQGLDTIQVRSINSSLDEMEQLIHDNEVTTVVVGYPKNMDGTIGPRAEKSIRYKEALEERLDVTVKLWDERLTTMSAQRTLLEADVSRSKRKKVVDKIAAVLILQGFLDNTAHKTSL</sequence>
<organism evidence="7 8">
    <name type="scientific">Geomicrobium sediminis</name>
    <dbReference type="NCBI Taxonomy" id="1347788"/>
    <lineage>
        <taxon>Bacteria</taxon>
        <taxon>Bacillati</taxon>
        <taxon>Bacillota</taxon>
        <taxon>Bacilli</taxon>
        <taxon>Bacillales</taxon>
        <taxon>Geomicrobium</taxon>
    </lineage>
</organism>
<evidence type="ECO:0000256" key="2">
    <source>
        <dbReference type="ARBA" id="ARBA00022517"/>
    </source>
</evidence>